<keyword evidence="7" id="KW-0175">Coiled coil</keyword>
<feature type="coiled-coil region" evidence="7">
    <location>
        <begin position="640"/>
        <end position="730"/>
    </location>
</feature>
<feature type="compositionally biased region" description="Low complexity" evidence="8">
    <location>
        <begin position="1270"/>
        <end position="1285"/>
    </location>
</feature>
<evidence type="ECO:0000256" key="7">
    <source>
        <dbReference type="SAM" id="Coils"/>
    </source>
</evidence>
<evidence type="ECO:0000256" key="6">
    <source>
        <dbReference type="RuleBase" id="RU361277"/>
    </source>
</evidence>
<evidence type="ECO:0000259" key="9">
    <source>
        <dbReference type="PROSITE" id="PS50222"/>
    </source>
</evidence>
<evidence type="ECO:0000256" key="2">
    <source>
        <dbReference type="ARBA" id="ARBA00007447"/>
    </source>
</evidence>
<evidence type="ECO:0000256" key="3">
    <source>
        <dbReference type="ARBA" id="ARBA00022723"/>
    </source>
</evidence>
<evidence type="ECO:0000256" key="5">
    <source>
        <dbReference type="ARBA" id="ARBA00023002"/>
    </source>
</evidence>
<dbReference type="SUPFAM" id="SSF50129">
    <property type="entry name" value="GroES-like"/>
    <property type="match status" value="1"/>
</dbReference>
<dbReference type="InterPro" id="IPR033121">
    <property type="entry name" value="PEPTIDASE_A1"/>
</dbReference>
<gene>
    <name evidence="11" type="ORF">CCMP2556_LOCUS52994</name>
</gene>
<dbReference type="InterPro" id="IPR036291">
    <property type="entry name" value="NAD(P)-bd_dom_sf"/>
</dbReference>
<evidence type="ECO:0000256" key="1">
    <source>
        <dbReference type="ARBA" id="ARBA00001947"/>
    </source>
</evidence>
<dbReference type="InterPro" id="IPR013149">
    <property type="entry name" value="ADH-like_C"/>
</dbReference>
<dbReference type="Pfam" id="PF08240">
    <property type="entry name" value="ADH_N"/>
    <property type="match status" value="1"/>
</dbReference>
<dbReference type="InterPro" id="IPR013154">
    <property type="entry name" value="ADH-like_N"/>
</dbReference>
<dbReference type="Gene3D" id="1.10.238.10">
    <property type="entry name" value="EF-hand"/>
    <property type="match status" value="1"/>
</dbReference>
<dbReference type="InterPro" id="IPR002328">
    <property type="entry name" value="ADH_Zn_CS"/>
</dbReference>
<evidence type="ECO:0000256" key="4">
    <source>
        <dbReference type="ARBA" id="ARBA00022833"/>
    </source>
</evidence>
<comment type="cofactor">
    <cofactor evidence="1 6">
        <name>Zn(2+)</name>
        <dbReference type="ChEBI" id="CHEBI:29105"/>
    </cofactor>
</comment>
<accession>A0ABP0SQQ6</accession>
<keyword evidence="5" id="KW-0560">Oxidoreductase</keyword>
<protein>
    <submittedName>
        <fullName evidence="11">Uncharacterized protein</fullName>
    </submittedName>
</protein>
<name>A0ABP0SQQ6_9DINO</name>
<dbReference type="Gene3D" id="3.40.50.720">
    <property type="entry name" value="NAD(P)-binding Rossmann-like Domain"/>
    <property type="match status" value="1"/>
</dbReference>
<proteinExistence type="inferred from homology"/>
<feature type="compositionally biased region" description="Low complexity" evidence="8">
    <location>
        <begin position="473"/>
        <end position="493"/>
    </location>
</feature>
<dbReference type="PROSITE" id="PS00018">
    <property type="entry name" value="EF_HAND_1"/>
    <property type="match status" value="1"/>
</dbReference>
<dbReference type="Pfam" id="PF00026">
    <property type="entry name" value="Asp"/>
    <property type="match status" value="2"/>
</dbReference>
<dbReference type="PROSITE" id="PS51767">
    <property type="entry name" value="PEPTIDASE_A1"/>
    <property type="match status" value="1"/>
</dbReference>
<dbReference type="SUPFAM" id="SSF50630">
    <property type="entry name" value="Acid proteases"/>
    <property type="match status" value="1"/>
</dbReference>
<dbReference type="SMART" id="SM00829">
    <property type="entry name" value="PKS_ER"/>
    <property type="match status" value="1"/>
</dbReference>
<comment type="caution">
    <text evidence="11">The sequence shown here is derived from an EMBL/GenBank/DDBJ whole genome shotgun (WGS) entry which is preliminary data.</text>
</comment>
<reference evidence="11 12" key="1">
    <citation type="submission" date="2024-02" db="EMBL/GenBank/DDBJ databases">
        <authorList>
            <person name="Chen Y."/>
            <person name="Shah S."/>
            <person name="Dougan E. K."/>
            <person name="Thang M."/>
            <person name="Chan C."/>
        </authorList>
    </citation>
    <scope>NUCLEOTIDE SEQUENCE [LARGE SCALE GENOMIC DNA]</scope>
</reference>
<dbReference type="PRINTS" id="PR00792">
    <property type="entry name" value="PEPSIN"/>
</dbReference>
<dbReference type="InterPro" id="IPR021109">
    <property type="entry name" value="Peptidase_aspartic_dom_sf"/>
</dbReference>
<keyword evidence="3 6" id="KW-0479">Metal-binding</keyword>
<feature type="domain" description="EF-hand" evidence="9">
    <location>
        <begin position="1358"/>
        <end position="1393"/>
    </location>
</feature>
<dbReference type="InterPro" id="IPR034164">
    <property type="entry name" value="Pepsin-like_dom"/>
</dbReference>
<feature type="region of interest" description="Disordered" evidence="8">
    <location>
        <begin position="459"/>
        <end position="495"/>
    </location>
</feature>
<dbReference type="PROSITE" id="PS00059">
    <property type="entry name" value="ADH_ZINC"/>
    <property type="match status" value="1"/>
</dbReference>
<organism evidence="11 12">
    <name type="scientific">Durusdinium trenchii</name>
    <dbReference type="NCBI Taxonomy" id="1381693"/>
    <lineage>
        <taxon>Eukaryota</taxon>
        <taxon>Sar</taxon>
        <taxon>Alveolata</taxon>
        <taxon>Dinophyceae</taxon>
        <taxon>Suessiales</taxon>
        <taxon>Symbiodiniaceae</taxon>
        <taxon>Durusdinium</taxon>
    </lineage>
</organism>
<feature type="domain" description="Peptidase A1" evidence="10">
    <location>
        <begin position="120"/>
        <end position="546"/>
    </location>
</feature>
<dbReference type="Gene3D" id="3.90.180.10">
    <property type="entry name" value="Medium-chain alcohol dehydrogenases, catalytic domain"/>
    <property type="match status" value="1"/>
</dbReference>
<comment type="similarity">
    <text evidence="2">Belongs to the peptidase A1 family.</text>
</comment>
<dbReference type="InterPro" id="IPR002048">
    <property type="entry name" value="EF_hand_dom"/>
</dbReference>
<evidence type="ECO:0000313" key="11">
    <source>
        <dbReference type="EMBL" id="CAK9114629.1"/>
    </source>
</evidence>
<evidence type="ECO:0000313" key="12">
    <source>
        <dbReference type="Proteomes" id="UP001642484"/>
    </source>
</evidence>
<sequence length="1410" mass="149805">MLEGLLSATSSLEVKSALLGGLLALLVHVLKALWARDRGDCGDRGDLAAPLRGRGTAVPRALHVGGPPRILWALLCCSLGGLSVHAAKNAVEHGPFSVTLRRQVIPLHSEDGVVHHKSAYYGEISVGSPPQAFEVVFDTGSGHLVLPSVMCRSATCLSHRRYRRRASLVAQDIDVDGTPVLPNQARDQITVSYGTGEITGIFVQDKVCLGPKKATPATDVRARGAAVHAGMSGSATGASLLQLDRARLQSASQPLEDEEEAQAEHGCVDLRLVSATDMTEDPFSSFRFDGVLGLGLPSLSQTLEFNFLEASSGARSWTSLVPDGERMFGVFLAKSPEEESEITFGGWKSEHMTNGSELAFCNVQDSEEGYWQLDVFGIKANGQVLDFCAKGCRAVVDTGSSLLGVPSDLGDQLVDLLRHPAHEGACGTRSSGPVLEIDLGNFTVVLDPTDYARLEFLDEDGDDEGETSRNSAEDSAQDAASEPESSGAGAQGAVHPAGEQTCVPMVMHIDLPPPLHERTLILGEPVLQRYYTVFDADGERPRVGFAPARHQLEAVAEAPEVPADLEAEAKRLLQWANSDAAWRGPPPASSAAPNPSVAVRGASAAAGSSYLGGCEDPFAELLAQSDGVASGFCEVPVMLLRRIRAEGQAQLAEIAELRAQLAKLPEVEEEVAEMEAELQELQTNCVVNANEIELRKMEAETLASEAVRLKDEKQQRMKRLEALTAQATKIVVFLKAAVVQDVHISIKYAGICHSDIHQEWGKGIFPMVPGHEIAGVVESVGEGVTKFKVGDKVGVGVFVDSCRQCSACKSGDENYCEPGMVATYNGRYNYKHCEEYDEEGGAPTYGGYSQSITVDEAYVLKIPDGMDMAGAAPLLCAGITVYAPMVFHNLKPGMKLAVAGLGGLGAMAVLIGKEEALKGLKADKVVVVTDEDEAKSVKGYFNMMINTISAQYDLSAYLDMLANAGKFIMVGLPSEPLSLKGFGIVGERKMVAGSKIGNIKETQDMLDFCAKHGITCPHELIPADPAKVNEAYERAIKSDVRYRFVIDTSTNIGISASLFRFVFNLCGTEVLASLSTSDFLLATRQAALEEEPFLQTPTQTVHWPADEIEFWLDAAGHAPAGPEGRARVERYRAAAQQAAQQAKAATASAASAAPGGAGSAASAAESGPAEAAAAGSALRGSADVPVLTLEQWKEAFQKEEISESELKELDAFFARINPTGRATTPPELLAAAGNPKLGLARHLRGLVAKVVSQQGKPTAEGETAAKPGEAENASATAVPAEAAAAKAEKASPPAPEPHGSKGEKASPPAPDPVGSKAEKSPAPLPEQRAEAEEEAEEDAFTKEEWLEFFQDDEEITEEDLGVLDDLLDKMDTSGDGQLSPQEISEALADPNFKMPEAIRAKLIDFMKNVG</sequence>
<evidence type="ECO:0000256" key="8">
    <source>
        <dbReference type="SAM" id="MobiDB-lite"/>
    </source>
</evidence>
<dbReference type="Proteomes" id="UP001642484">
    <property type="component" value="Unassembled WGS sequence"/>
</dbReference>
<dbReference type="InterPro" id="IPR047109">
    <property type="entry name" value="CAD-like"/>
</dbReference>
<keyword evidence="4 6" id="KW-0862">Zinc</keyword>
<dbReference type="EMBL" id="CAXAMN010028028">
    <property type="protein sequence ID" value="CAK9114629.1"/>
    <property type="molecule type" value="Genomic_DNA"/>
</dbReference>
<feature type="region of interest" description="Disordered" evidence="8">
    <location>
        <begin position="1252"/>
        <end position="1339"/>
    </location>
</feature>
<dbReference type="InterPro" id="IPR001461">
    <property type="entry name" value="Aspartic_peptidase_A1"/>
</dbReference>
<evidence type="ECO:0000259" key="10">
    <source>
        <dbReference type="PROSITE" id="PS51767"/>
    </source>
</evidence>
<dbReference type="PROSITE" id="PS50222">
    <property type="entry name" value="EF_HAND_2"/>
    <property type="match status" value="1"/>
</dbReference>
<dbReference type="Gene3D" id="2.40.70.10">
    <property type="entry name" value="Acid Proteases"/>
    <property type="match status" value="2"/>
</dbReference>
<keyword evidence="12" id="KW-1185">Reference proteome</keyword>
<dbReference type="InterPro" id="IPR018247">
    <property type="entry name" value="EF_Hand_1_Ca_BS"/>
</dbReference>
<dbReference type="InterPro" id="IPR011032">
    <property type="entry name" value="GroES-like_sf"/>
</dbReference>
<comment type="similarity">
    <text evidence="6">Belongs to the zinc-containing alcohol dehydrogenase family.</text>
</comment>
<dbReference type="SUPFAM" id="SSF51735">
    <property type="entry name" value="NAD(P)-binding Rossmann-fold domains"/>
    <property type="match status" value="1"/>
</dbReference>
<dbReference type="PANTHER" id="PTHR42683">
    <property type="entry name" value="ALDEHYDE REDUCTASE"/>
    <property type="match status" value="1"/>
</dbReference>
<dbReference type="CDD" id="cd05471">
    <property type="entry name" value="pepsin_like"/>
    <property type="match status" value="1"/>
</dbReference>
<dbReference type="CDD" id="cd05283">
    <property type="entry name" value="CAD1"/>
    <property type="match status" value="1"/>
</dbReference>
<dbReference type="Pfam" id="PF00107">
    <property type="entry name" value="ADH_zinc_N"/>
    <property type="match status" value="1"/>
</dbReference>
<dbReference type="InterPro" id="IPR020843">
    <property type="entry name" value="ER"/>
</dbReference>